<dbReference type="PIRSF" id="PIRSF004810">
    <property type="entry name" value="ChrA"/>
    <property type="match status" value="1"/>
</dbReference>
<reference evidence="8" key="1">
    <citation type="submission" date="2023-07" db="EMBL/GenBank/DDBJ databases">
        <title>Genome content predicts the carbon catabolic preferences of heterotrophic bacteria.</title>
        <authorList>
            <person name="Gralka M."/>
        </authorList>
    </citation>
    <scope>NUCLEOTIDE SEQUENCE</scope>
    <source>
        <strain evidence="8">I2M16</strain>
    </source>
</reference>
<evidence type="ECO:0000256" key="7">
    <source>
        <dbReference type="SAM" id="Phobius"/>
    </source>
</evidence>
<evidence type="ECO:0000256" key="5">
    <source>
        <dbReference type="ARBA" id="ARBA00022989"/>
    </source>
</evidence>
<dbReference type="Pfam" id="PF02417">
    <property type="entry name" value="Chromate_transp"/>
    <property type="match status" value="2"/>
</dbReference>
<protein>
    <submittedName>
        <fullName evidence="8">Chromate efflux transporter</fullName>
    </submittedName>
</protein>
<feature type="transmembrane region" description="Helical" evidence="7">
    <location>
        <begin position="142"/>
        <end position="173"/>
    </location>
</feature>
<evidence type="ECO:0000256" key="1">
    <source>
        <dbReference type="ARBA" id="ARBA00004651"/>
    </source>
</evidence>
<sequence length="391" mass="41957">MRSLFSVFSIFFRLGCWSFGGPVAHLGYFQREFVDKRQWLSEQEYLELIALCNFLPGPASSQTGMAIGYQQRGVLGSLVAFAGFTLPSMLLMIAFALLMTTQLSNDLEAILHGFKLLAVVVVADAILKMLRVSIKSHWHSALVAGTAIAVLLLPGAAAQLIILLFAAWLGYLFMQPKIYNQTHSDLSEKSTSGAKVSQMAAIAFVAGWALLLVASWLLPSTAWLESIYRVGATVFGGGHVVLPLLSAEQSITNTVMASELLAGYSIAQAIPGPMFTLASYLGVMLGSGVLGGVIATILIFLPGWLLLLAVLPHWENLRSNRTLRGILGGVQLGVIGLLAATLYSFVWVGTVNAAMDMAVVVGLWWLLCSLKWPVWRVVLVAGVSGLVAFAG</sequence>
<dbReference type="GO" id="GO:0015109">
    <property type="term" value="F:chromate transmembrane transporter activity"/>
    <property type="evidence" value="ECO:0007669"/>
    <property type="project" value="InterPro"/>
</dbReference>
<feature type="transmembrane region" description="Helical" evidence="7">
    <location>
        <begin position="260"/>
        <end position="283"/>
    </location>
</feature>
<evidence type="ECO:0000313" key="9">
    <source>
        <dbReference type="Proteomes" id="UP001169862"/>
    </source>
</evidence>
<feature type="transmembrane region" description="Helical" evidence="7">
    <location>
        <begin position="323"/>
        <end position="340"/>
    </location>
</feature>
<dbReference type="InterPro" id="IPR014047">
    <property type="entry name" value="Chr_Tranpt_l_chain"/>
</dbReference>
<dbReference type="RefSeq" id="WP_303548515.1">
    <property type="nucleotide sequence ID" value="NZ_JAUOPG010000002.1"/>
</dbReference>
<evidence type="ECO:0000256" key="4">
    <source>
        <dbReference type="ARBA" id="ARBA00022692"/>
    </source>
</evidence>
<keyword evidence="5 7" id="KW-1133">Transmembrane helix</keyword>
<feature type="transmembrane region" description="Helical" evidence="7">
    <location>
        <begin position="74"/>
        <end position="98"/>
    </location>
</feature>
<accession>A0AAW7XDI5</accession>
<name>A0AAW7XDI5_9GAMM</name>
<evidence type="ECO:0000256" key="2">
    <source>
        <dbReference type="ARBA" id="ARBA00005262"/>
    </source>
</evidence>
<keyword evidence="6 7" id="KW-0472">Membrane</keyword>
<dbReference type="Proteomes" id="UP001169862">
    <property type="component" value="Unassembled WGS sequence"/>
</dbReference>
<dbReference type="PANTHER" id="PTHR33567">
    <property type="entry name" value="CHROMATE ION TRANSPORTER (EUROFUNG)"/>
    <property type="match status" value="1"/>
</dbReference>
<organism evidence="8 9">
    <name type="scientific">Neptunomonas phycophila</name>
    <dbReference type="NCBI Taxonomy" id="1572645"/>
    <lineage>
        <taxon>Bacteria</taxon>
        <taxon>Pseudomonadati</taxon>
        <taxon>Pseudomonadota</taxon>
        <taxon>Gammaproteobacteria</taxon>
        <taxon>Oceanospirillales</taxon>
        <taxon>Oceanospirillaceae</taxon>
        <taxon>Neptunomonas</taxon>
    </lineage>
</organism>
<gene>
    <name evidence="8" type="primary">chrA</name>
    <name evidence="8" type="ORF">Q4490_02810</name>
</gene>
<feature type="transmembrane region" description="Helical" evidence="7">
    <location>
        <begin position="230"/>
        <end position="248"/>
    </location>
</feature>
<dbReference type="EMBL" id="JAUOPG010000002">
    <property type="protein sequence ID" value="MDO6452486.1"/>
    <property type="molecule type" value="Genomic_DNA"/>
</dbReference>
<comment type="subcellular location">
    <subcellularLocation>
        <location evidence="1">Cell membrane</location>
        <topology evidence="1">Multi-pass membrane protein</topology>
    </subcellularLocation>
</comment>
<comment type="similarity">
    <text evidence="2">Belongs to the chromate ion transporter (CHR) (TC 2.A.51) family.</text>
</comment>
<dbReference type="PANTHER" id="PTHR33567:SF3">
    <property type="entry name" value="CHROMATE ION TRANSPORTER (EUROFUNG)"/>
    <property type="match status" value="1"/>
</dbReference>
<dbReference type="InterPro" id="IPR003370">
    <property type="entry name" value="Chromate_transpt"/>
</dbReference>
<proteinExistence type="inferred from homology"/>
<evidence type="ECO:0000256" key="3">
    <source>
        <dbReference type="ARBA" id="ARBA00022475"/>
    </source>
</evidence>
<feature type="transmembrane region" description="Helical" evidence="7">
    <location>
        <begin position="289"/>
        <end position="311"/>
    </location>
</feature>
<keyword evidence="3" id="KW-1003">Cell membrane</keyword>
<keyword evidence="4 7" id="KW-0812">Transmembrane</keyword>
<comment type="caution">
    <text evidence="8">The sequence shown here is derived from an EMBL/GenBank/DDBJ whole genome shotgun (WGS) entry which is preliminary data.</text>
</comment>
<feature type="transmembrane region" description="Helical" evidence="7">
    <location>
        <begin position="110"/>
        <end position="130"/>
    </location>
</feature>
<feature type="transmembrane region" description="Helical" evidence="7">
    <location>
        <begin position="199"/>
        <end position="218"/>
    </location>
</feature>
<evidence type="ECO:0000313" key="8">
    <source>
        <dbReference type="EMBL" id="MDO6452486.1"/>
    </source>
</evidence>
<dbReference type="AlphaFoldDB" id="A0AAW7XDI5"/>
<evidence type="ECO:0000256" key="6">
    <source>
        <dbReference type="ARBA" id="ARBA00023136"/>
    </source>
</evidence>
<dbReference type="GO" id="GO:0005886">
    <property type="term" value="C:plasma membrane"/>
    <property type="evidence" value="ECO:0007669"/>
    <property type="project" value="UniProtKB-SubCell"/>
</dbReference>
<dbReference type="NCBIfam" id="TIGR00937">
    <property type="entry name" value="2A51"/>
    <property type="match status" value="1"/>
</dbReference>